<proteinExistence type="predicted"/>
<dbReference type="EMBL" id="MU001677">
    <property type="protein sequence ID" value="KAF2458713.1"/>
    <property type="molecule type" value="Genomic_DNA"/>
</dbReference>
<reference evidence="1" key="1">
    <citation type="journal article" date="2020" name="Stud. Mycol.">
        <title>101 Dothideomycetes genomes: a test case for predicting lifestyles and emergence of pathogens.</title>
        <authorList>
            <person name="Haridas S."/>
            <person name="Albert R."/>
            <person name="Binder M."/>
            <person name="Bloem J."/>
            <person name="Labutti K."/>
            <person name="Salamov A."/>
            <person name="Andreopoulos B."/>
            <person name="Baker S."/>
            <person name="Barry K."/>
            <person name="Bills G."/>
            <person name="Bluhm B."/>
            <person name="Cannon C."/>
            <person name="Castanera R."/>
            <person name="Culley D."/>
            <person name="Daum C."/>
            <person name="Ezra D."/>
            <person name="Gonzalez J."/>
            <person name="Henrissat B."/>
            <person name="Kuo A."/>
            <person name="Liang C."/>
            <person name="Lipzen A."/>
            <person name="Lutzoni F."/>
            <person name="Magnuson J."/>
            <person name="Mondo S."/>
            <person name="Nolan M."/>
            <person name="Ohm R."/>
            <person name="Pangilinan J."/>
            <person name="Park H.-J."/>
            <person name="Ramirez L."/>
            <person name="Alfaro M."/>
            <person name="Sun H."/>
            <person name="Tritt A."/>
            <person name="Yoshinaga Y."/>
            <person name="Zwiers L.-H."/>
            <person name="Turgeon B."/>
            <person name="Goodwin S."/>
            <person name="Spatafora J."/>
            <person name="Crous P."/>
            <person name="Grigoriev I."/>
        </authorList>
    </citation>
    <scope>NUCLEOTIDE SEQUENCE</scope>
    <source>
        <strain evidence="1">ATCC 16933</strain>
    </source>
</reference>
<accession>A0A6A6P5J8</accession>
<keyword evidence="2" id="KW-1185">Reference proteome</keyword>
<protein>
    <submittedName>
        <fullName evidence="1">Uncharacterized protein</fullName>
    </submittedName>
</protein>
<gene>
    <name evidence="1" type="ORF">BDY21DRAFT_341107</name>
</gene>
<organism evidence="1 2">
    <name type="scientific">Lineolata rhizophorae</name>
    <dbReference type="NCBI Taxonomy" id="578093"/>
    <lineage>
        <taxon>Eukaryota</taxon>
        <taxon>Fungi</taxon>
        <taxon>Dikarya</taxon>
        <taxon>Ascomycota</taxon>
        <taxon>Pezizomycotina</taxon>
        <taxon>Dothideomycetes</taxon>
        <taxon>Dothideomycetes incertae sedis</taxon>
        <taxon>Lineolatales</taxon>
        <taxon>Lineolataceae</taxon>
        <taxon>Lineolata</taxon>
    </lineage>
</organism>
<sequence>MLTYTILDKYQSGEINVWIFDRSERNFERSCRAGDRLFCEAADYLVGKWTYSFRNQRFSLKRSVEFGIIRQCCLSSRLPVVCELLSVAGHEDIDPVGSRSLGFSFILQQYDFIAESPDCDPILLRHPGPKCVVQKFHDRLGRRYVAHWHLPFA</sequence>
<evidence type="ECO:0000313" key="2">
    <source>
        <dbReference type="Proteomes" id="UP000799766"/>
    </source>
</evidence>
<name>A0A6A6P5J8_9PEZI</name>
<dbReference type="AlphaFoldDB" id="A0A6A6P5J8"/>
<evidence type="ECO:0000313" key="1">
    <source>
        <dbReference type="EMBL" id="KAF2458713.1"/>
    </source>
</evidence>
<dbReference type="Proteomes" id="UP000799766">
    <property type="component" value="Unassembled WGS sequence"/>
</dbReference>